<sequence>MHIPRLLFPLLTAFSTVQSAVIHSIRQSNGLSVVAAEVTSMGRTLGCDILAKQLPKRGQSPELPVPDLGLRLKYITLGVGTQNYTCANGVTKPVPVGAVATLYDASCLASLNTRAMHIINAISLHSSKALATWVLEKLLKTTVLGHHYFTGGKPFFDLSTHGGSDRAYVSVAANVPAPNSHDVPWLKLDTTEGSGIKAVFRVLTHEGTSPATCRGKTSEFQVEREMYILESIMVRQDIKAKQYNIYLGELFMSCK</sequence>
<dbReference type="VEuPathDB" id="FungiDB:MCYG_05828"/>
<reference evidence="3" key="1">
    <citation type="journal article" date="2012" name="MBio">
        <title>Comparative genome analysis of Trichophyton rubrum and related dermatophytes reveals candidate genes involved in infection.</title>
        <authorList>
            <person name="Martinez D.A."/>
            <person name="Oliver B.G."/>
            <person name="Graeser Y."/>
            <person name="Goldberg J.M."/>
            <person name="Li W."/>
            <person name="Martinez-Rossi N.M."/>
            <person name="Monod M."/>
            <person name="Shelest E."/>
            <person name="Barton R.C."/>
            <person name="Birch E."/>
            <person name="Brakhage A.A."/>
            <person name="Chen Z."/>
            <person name="Gurr S.J."/>
            <person name="Heiman D."/>
            <person name="Heitman J."/>
            <person name="Kosti I."/>
            <person name="Rossi A."/>
            <person name="Saif S."/>
            <person name="Samalova M."/>
            <person name="Saunders C.W."/>
            <person name="Shea T."/>
            <person name="Summerbell R.C."/>
            <person name="Xu J."/>
            <person name="Young S."/>
            <person name="Zeng Q."/>
            <person name="Birren B.W."/>
            <person name="Cuomo C.A."/>
            <person name="White T.C."/>
        </authorList>
    </citation>
    <scope>NUCLEOTIDE SEQUENCE [LARGE SCALE GENOMIC DNA]</scope>
    <source>
        <strain evidence="3">ATCC MYA-4605 / CBS 113480</strain>
    </source>
</reference>
<dbReference type="AlphaFoldDB" id="C5FT06"/>
<dbReference type="InterPro" id="IPR021851">
    <property type="entry name" value="DUF3455"/>
</dbReference>
<dbReference type="PANTHER" id="PTHR35567:SF1">
    <property type="entry name" value="CONSERVED FUNGAL PROTEIN (AFU_ORTHOLOGUE AFUA_1G14230)"/>
    <property type="match status" value="1"/>
</dbReference>
<proteinExistence type="predicted"/>
<keyword evidence="3" id="KW-1185">Reference proteome</keyword>
<dbReference type="Proteomes" id="UP000002035">
    <property type="component" value="Unassembled WGS sequence"/>
</dbReference>
<organism evidence="2 3">
    <name type="scientific">Arthroderma otae (strain ATCC MYA-4605 / CBS 113480)</name>
    <name type="common">Microsporum canis</name>
    <dbReference type="NCBI Taxonomy" id="554155"/>
    <lineage>
        <taxon>Eukaryota</taxon>
        <taxon>Fungi</taxon>
        <taxon>Dikarya</taxon>
        <taxon>Ascomycota</taxon>
        <taxon>Pezizomycotina</taxon>
        <taxon>Eurotiomycetes</taxon>
        <taxon>Eurotiomycetidae</taxon>
        <taxon>Onygenales</taxon>
        <taxon>Arthrodermataceae</taxon>
        <taxon>Microsporum</taxon>
    </lineage>
</organism>
<feature type="chain" id="PRO_5002949662" evidence="1">
    <location>
        <begin position="20"/>
        <end position="255"/>
    </location>
</feature>
<dbReference type="eggNOG" id="ENOG502S85Z">
    <property type="taxonomic scope" value="Eukaryota"/>
</dbReference>
<dbReference type="EMBL" id="DS995705">
    <property type="protein sequence ID" value="EEQ33009.1"/>
    <property type="molecule type" value="Genomic_DNA"/>
</dbReference>
<feature type="signal peptide" evidence="1">
    <location>
        <begin position="1"/>
        <end position="19"/>
    </location>
</feature>
<accession>C5FT06</accession>
<evidence type="ECO:0000313" key="3">
    <source>
        <dbReference type="Proteomes" id="UP000002035"/>
    </source>
</evidence>
<dbReference type="GeneID" id="9225934"/>
<protein>
    <submittedName>
        <fullName evidence="2">Malate dehydrogenase</fullName>
    </submittedName>
</protein>
<evidence type="ECO:0000313" key="2">
    <source>
        <dbReference type="EMBL" id="EEQ33009.1"/>
    </source>
</evidence>
<evidence type="ECO:0000256" key="1">
    <source>
        <dbReference type="SAM" id="SignalP"/>
    </source>
</evidence>
<dbReference type="RefSeq" id="XP_002845959.1">
    <property type="nucleotide sequence ID" value="XM_002845913.1"/>
</dbReference>
<keyword evidence="1" id="KW-0732">Signal</keyword>
<dbReference type="Pfam" id="PF11937">
    <property type="entry name" value="DUF3455"/>
    <property type="match status" value="1"/>
</dbReference>
<dbReference type="HOGENOM" id="CLU_067863_0_1_1"/>
<dbReference type="OrthoDB" id="1859733at2759"/>
<name>C5FT06_ARTOC</name>
<dbReference type="OMA" id="PKLGQHY"/>
<gene>
    <name evidence="2" type="ORF">MCYG_05828</name>
</gene>
<dbReference type="PANTHER" id="PTHR35567">
    <property type="entry name" value="MALATE DEHYDROGENASE (AFU_ORTHOLOGUE AFUA_2G13800)"/>
    <property type="match status" value="1"/>
</dbReference>